<dbReference type="InterPro" id="IPR001667">
    <property type="entry name" value="DDH_dom"/>
</dbReference>
<dbReference type="InterPro" id="IPR051319">
    <property type="entry name" value="Oligoribo/pAp-PDE_c-di-AMP_PDE"/>
</dbReference>
<evidence type="ECO:0000313" key="3">
    <source>
        <dbReference type="EMBL" id="OCC15452.1"/>
    </source>
</evidence>
<evidence type="ECO:0000313" key="4">
    <source>
        <dbReference type="Proteomes" id="UP000093080"/>
    </source>
</evidence>
<dbReference type="InterPro" id="IPR038763">
    <property type="entry name" value="DHH_sf"/>
</dbReference>
<dbReference type="GO" id="GO:0003676">
    <property type="term" value="F:nucleic acid binding"/>
    <property type="evidence" value="ECO:0007669"/>
    <property type="project" value="InterPro"/>
</dbReference>
<proteinExistence type="predicted"/>
<dbReference type="PANTHER" id="PTHR47618">
    <property type="entry name" value="BIFUNCTIONAL OLIGORIBONUCLEASE AND PAP PHOSPHATASE NRNA"/>
    <property type="match status" value="1"/>
</dbReference>
<dbReference type="Gene3D" id="3.10.310.30">
    <property type="match status" value="1"/>
</dbReference>
<organism evidence="3 4">
    <name type="scientific">Dissulfuribacter thermophilus</name>
    <dbReference type="NCBI Taxonomy" id="1156395"/>
    <lineage>
        <taxon>Bacteria</taxon>
        <taxon>Pseudomonadati</taxon>
        <taxon>Thermodesulfobacteriota</taxon>
        <taxon>Dissulfuribacteria</taxon>
        <taxon>Dissulfuribacterales</taxon>
        <taxon>Dissulfuribacteraceae</taxon>
        <taxon>Dissulfuribacter</taxon>
    </lineage>
</organism>
<feature type="domain" description="DHHA1" evidence="2">
    <location>
        <begin position="254"/>
        <end position="335"/>
    </location>
</feature>
<dbReference type="Gene3D" id="3.90.1640.10">
    <property type="entry name" value="inorganic pyrophosphatase (n-terminal core)"/>
    <property type="match status" value="1"/>
</dbReference>
<dbReference type="PANTHER" id="PTHR47618:SF1">
    <property type="entry name" value="BIFUNCTIONAL OLIGORIBONUCLEASE AND PAP PHOSPHATASE NRNA"/>
    <property type="match status" value="1"/>
</dbReference>
<dbReference type="PATRIC" id="fig|1156395.6.peg.1213"/>
<dbReference type="STRING" id="1156395.DBT_1199"/>
<protein>
    <submittedName>
        <fullName evidence="3">Phosphoesterase</fullName>
    </submittedName>
</protein>
<reference evidence="3 4" key="1">
    <citation type="submission" date="2016-06" db="EMBL/GenBank/DDBJ databases">
        <title>Respiratory ammonification of nitrate coupled to the oxidation of elemental sulfur in deep-sea autotrophic thermophilic bacteria.</title>
        <authorList>
            <person name="Slobodkina G.B."/>
            <person name="Mardanov A.V."/>
            <person name="Ravin N.V."/>
            <person name="Frolova A.A."/>
            <person name="Viryasiv M.B."/>
            <person name="Chernyh N.A."/>
            <person name="Bonch-Osmolovskaya E.A."/>
            <person name="Slobodkin A.I."/>
        </authorList>
    </citation>
    <scope>NUCLEOTIDE SEQUENCE [LARGE SCALE GENOMIC DNA]</scope>
    <source>
        <strain evidence="3 4">S69</strain>
    </source>
</reference>
<evidence type="ECO:0000259" key="2">
    <source>
        <dbReference type="Pfam" id="PF02272"/>
    </source>
</evidence>
<accession>A0A1B9F6A7</accession>
<dbReference type="Pfam" id="PF01368">
    <property type="entry name" value="DHH"/>
    <property type="match status" value="1"/>
</dbReference>
<dbReference type="OrthoDB" id="9803668at2"/>
<dbReference type="EMBL" id="MAGO01000005">
    <property type="protein sequence ID" value="OCC15452.1"/>
    <property type="molecule type" value="Genomic_DNA"/>
</dbReference>
<name>A0A1B9F6A7_9BACT</name>
<evidence type="ECO:0000259" key="1">
    <source>
        <dbReference type="Pfam" id="PF01368"/>
    </source>
</evidence>
<dbReference type="SUPFAM" id="SSF64182">
    <property type="entry name" value="DHH phosphoesterases"/>
    <property type="match status" value="1"/>
</dbReference>
<dbReference type="InterPro" id="IPR003156">
    <property type="entry name" value="DHHA1_dom"/>
</dbReference>
<gene>
    <name evidence="3" type="ORF">DBT_1199</name>
</gene>
<dbReference type="AlphaFoldDB" id="A0A1B9F6A7"/>
<dbReference type="RefSeq" id="WP_067617563.1">
    <property type="nucleotide sequence ID" value="NZ_MAGO01000005.1"/>
</dbReference>
<sequence length="349" mass="38211">MAKESACIGDLKRVADILNDGENFLLTCHIRPDGDAIGSMLGLGLALEEAGRTVRYFSQDPVPRFLEFLPGSSRIEDSFDEDFVSDAVLVILDCNEPSRIGEQADRLLEIAKHVVVLDHHLGENKHCEQRELNGAGNCEGYICTEASSTSIIVLDLLELLNWPIGKDSATALYTGIVTDTGSFRNSNTNKKAFLTAARLLEAGVDNYYVANKIYQSVPRKRLELLGLVLKTLEVHEQGLFAMIHVTPKMFEITGTTEEDASDFISYARCIDTVEVAAFVKEFQPGVVSVSLRSKHLVNCAEIARHFGGGGHFHAAGFRTAGSAHEIRESVIEVVHDYFENHGSQGVSGV</sequence>
<comment type="caution">
    <text evidence="3">The sequence shown here is derived from an EMBL/GenBank/DDBJ whole genome shotgun (WGS) entry which is preliminary data.</text>
</comment>
<feature type="domain" description="DDH" evidence="1">
    <location>
        <begin position="24"/>
        <end position="176"/>
    </location>
</feature>
<dbReference type="Proteomes" id="UP000093080">
    <property type="component" value="Unassembled WGS sequence"/>
</dbReference>
<keyword evidence="4" id="KW-1185">Reference proteome</keyword>
<dbReference type="Pfam" id="PF02272">
    <property type="entry name" value="DHHA1"/>
    <property type="match status" value="1"/>
</dbReference>